<dbReference type="InterPro" id="IPR029489">
    <property type="entry name" value="OGT/SEC/SPY_C"/>
</dbReference>
<evidence type="ECO:0000256" key="9">
    <source>
        <dbReference type="SAM" id="MobiDB-lite"/>
    </source>
</evidence>
<organism evidence="11 12">
    <name type="scientific">Candidatus Methylophosphatis roskildensis</name>
    <dbReference type="NCBI Taxonomy" id="2899263"/>
    <lineage>
        <taxon>Bacteria</taxon>
        <taxon>Pseudomonadati</taxon>
        <taxon>Pseudomonadota</taxon>
        <taxon>Betaproteobacteria</taxon>
        <taxon>Nitrosomonadales</taxon>
        <taxon>Sterolibacteriaceae</taxon>
        <taxon>Candidatus Methylophosphatis</taxon>
    </lineage>
</organism>
<dbReference type="Pfam" id="PF14559">
    <property type="entry name" value="TPR_19"/>
    <property type="match status" value="1"/>
</dbReference>
<comment type="pathway">
    <text evidence="1">Protein modification; protein glycosylation.</text>
</comment>
<feature type="repeat" description="TPR" evidence="8">
    <location>
        <begin position="92"/>
        <end position="125"/>
    </location>
</feature>
<dbReference type="AlphaFoldDB" id="A0A9D7HKR1"/>
<feature type="repeat" description="TPR" evidence="8">
    <location>
        <begin position="194"/>
        <end position="227"/>
    </location>
</feature>
<evidence type="ECO:0000256" key="1">
    <source>
        <dbReference type="ARBA" id="ARBA00004922"/>
    </source>
</evidence>
<keyword evidence="6" id="KW-0677">Repeat</keyword>
<dbReference type="Pfam" id="PF13432">
    <property type="entry name" value="TPR_16"/>
    <property type="match status" value="1"/>
</dbReference>
<dbReference type="EMBL" id="JADJEV010000003">
    <property type="protein sequence ID" value="MBK6973312.1"/>
    <property type="molecule type" value="Genomic_DNA"/>
</dbReference>
<dbReference type="Gene3D" id="1.25.40.10">
    <property type="entry name" value="Tetratricopeptide repeat domain"/>
    <property type="match status" value="2"/>
</dbReference>
<evidence type="ECO:0000313" key="11">
    <source>
        <dbReference type="EMBL" id="MBK6973312.1"/>
    </source>
</evidence>
<comment type="caution">
    <text evidence="11">The sequence shown here is derived from an EMBL/GenBank/DDBJ whole genome shotgun (WGS) entry which is preliminary data.</text>
</comment>
<dbReference type="PANTHER" id="PTHR44998">
    <property type="match status" value="1"/>
</dbReference>
<dbReference type="Gene3D" id="3.40.50.2000">
    <property type="entry name" value="Glycogen Phosphorylase B"/>
    <property type="match status" value="1"/>
</dbReference>
<name>A0A9D7HKR1_9PROT</name>
<dbReference type="SUPFAM" id="SSF48452">
    <property type="entry name" value="TPR-like"/>
    <property type="match status" value="1"/>
</dbReference>
<dbReference type="Pfam" id="PF13844">
    <property type="entry name" value="Glyco_transf_41"/>
    <property type="match status" value="2"/>
</dbReference>
<evidence type="ECO:0000259" key="10">
    <source>
        <dbReference type="Pfam" id="PF13844"/>
    </source>
</evidence>
<evidence type="ECO:0000256" key="3">
    <source>
        <dbReference type="ARBA" id="ARBA00011970"/>
    </source>
</evidence>
<dbReference type="GO" id="GO:0097363">
    <property type="term" value="F:protein O-acetylglucosaminyltransferase activity"/>
    <property type="evidence" value="ECO:0007669"/>
    <property type="project" value="UniProtKB-EC"/>
</dbReference>
<sequence>MKKRSRTQSASRQAAPLPGKLQQAASHAAAGRLDEAESTYRQILSTEPHNLAASNSLAALLIRRAMLLQSRGRPQDALACFDRALALQPDNNEALINHGFLLHTLGRLNEALASYQRALSVAPGQPAIENNCGVILSVLDRHAEALAHFERAIALQPITADFWNNRGLSQRRTGQNEAALASYRKALQLDPNYVEALRNAGNVLIELGQLDEAVRLFAQLVSIAPNMPYALGTLMHVRLLSCDWTDYSSSVRRVVDGLNDNAKLIAPFELLSLTDDGDAQLRCATAFASQRFPLSTSPIWRGERYTHDRIRLAYVSGDFRQHAMPLLMAGVFEQHDRSRFECIALSFGPQDSGAMRARLVSAFDRFVDIGSLSDRQAAALLRDLEVDIAVDLMGFTRNGRPGIFANRGAPLQVAYLGYPGSMGAAYFDYTIVDRFIVGDHGKARFAENTGCLPDCFQANDDKRSPAGTAPTKPSQGLPESGFVFCSFNNSYKLNPPIFDVWMRLLKAVPGSVLWLVADNRLAQQNLAREAATRGVAPDRLIFAGRVSYAEHLARMQLADLFLDAFPFGAGTTASDALWAGLPLLPLAGDSFASRMAGSLLTTLGLPEMVTRDLAGYEAQALALSTTPDRLRDLRSRLATARTTSPLFDTGRFVRHLEAAYSAMWARYRRGEPPAGFCVEPLEIAARDRIPSR</sequence>
<dbReference type="InterPro" id="IPR011717">
    <property type="entry name" value="TPR-4"/>
</dbReference>
<dbReference type="PANTHER" id="PTHR44998:SF1">
    <property type="entry name" value="UDP-N-ACETYLGLUCOSAMINE--PEPTIDE N-ACETYLGLUCOSAMINYLTRANSFERASE 110 KDA SUBUNIT"/>
    <property type="match status" value="1"/>
</dbReference>
<dbReference type="Gene3D" id="3.40.50.11380">
    <property type="match status" value="1"/>
</dbReference>
<dbReference type="GO" id="GO:0042802">
    <property type="term" value="F:identical protein binding"/>
    <property type="evidence" value="ECO:0007669"/>
    <property type="project" value="InterPro"/>
</dbReference>
<keyword evidence="5" id="KW-0808">Transferase</keyword>
<evidence type="ECO:0000256" key="5">
    <source>
        <dbReference type="ARBA" id="ARBA00022679"/>
    </source>
</evidence>
<evidence type="ECO:0000256" key="8">
    <source>
        <dbReference type="PROSITE-ProRule" id="PRU00339"/>
    </source>
</evidence>
<dbReference type="PROSITE" id="PS50293">
    <property type="entry name" value="TPR_REGION"/>
    <property type="match status" value="1"/>
</dbReference>
<evidence type="ECO:0000256" key="4">
    <source>
        <dbReference type="ARBA" id="ARBA00022676"/>
    </source>
</evidence>
<dbReference type="InterPro" id="IPR019734">
    <property type="entry name" value="TPR_rpt"/>
</dbReference>
<keyword evidence="4" id="KW-0328">Glycosyltransferase</keyword>
<dbReference type="SUPFAM" id="SSF53756">
    <property type="entry name" value="UDP-Glycosyltransferase/glycogen phosphorylase"/>
    <property type="match status" value="1"/>
</dbReference>
<dbReference type="EC" id="2.4.1.255" evidence="3"/>
<feature type="repeat" description="TPR" evidence="8">
    <location>
        <begin position="160"/>
        <end position="193"/>
    </location>
</feature>
<dbReference type="PROSITE" id="PS50007">
    <property type="entry name" value="PIPLC_X_DOMAIN"/>
    <property type="match status" value="1"/>
</dbReference>
<dbReference type="Proteomes" id="UP000807785">
    <property type="component" value="Unassembled WGS sequence"/>
</dbReference>
<feature type="repeat" description="TPR" evidence="8">
    <location>
        <begin position="58"/>
        <end position="91"/>
    </location>
</feature>
<dbReference type="Pfam" id="PF07721">
    <property type="entry name" value="TPR_4"/>
    <property type="match status" value="1"/>
</dbReference>
<dbReference type="InterPro" id="IPR011990">
    <property type="entry name" value="TPR-like_helical_dom_sf"/>
</dbReference>
<feature type="region of interest" description="Disordered" evidence="9">
    <location>
        <begin position="1"/>
        <end position="32"/>
    </location>
</feature>
<evidence type="ECO:0000313" key="12">
    <source>
        <dbReference type="Proteomes" id="UP000807785"/>
    </source>
</evidence>
<comment type="similarity">
    <text evidence="2">Belongs to the glycosyltransferase 41 family. O-GlcNAc transferase subfamily.</text>
</comment>
<evidence type="ECO:0000256" key="2">
    <source>
        <dbReference type="ARBA" id="ARBA00005386"/>
    </source>
</evidence>
<evidence type="ECO:0000256" key="6">
    <source>
        <dbReference type="ARBA" id="ARBA00022737"/>
    </source>
</evidence>
<keyword evidence="7 8" id="KW-0802">TPR repeat</keyword>
<proteinExistence type="inferred from homology"/>
<gene>
    <name evidence="11" type="ORF">IPH26_10350</name>
</gene>
<dbReference type="PROSITE" id="PS50005">
    <property type="entry name" value="TPR"/>
    <property type="match status" value="4"/>
</dbReference>
<protein>
    <recommendedName>
        <fullName evidence="3">protein O-GlcNAc transferase</fullName>
        <ecNumber evidence="3">2.4.1.255</ecNumber>
    </recommendedName>
</protein>
<reference evidence="11" key="1">
    <citation type="submission" date="2020-10" db="EMBL/GenBank/DDBJ databases">
        <title>Connecting structure to function with the recovery of over 1000 high-quality activated sludge metagenome-assembled genomes encoding full-length rRNA genes using long-read sequencing.</title>
        <authorList>
            <person name="Singleton C.M."/>
            <person name="Petriglieri F."/>
            <person name="Kristensen J.M."/>
            <person name="Kirkegaard R.H."/>
            <person name="Michaelsen T.Y."/>
            <person name="Andersen M.H."/>
            <person name="Karst S.M."/>
            <person name="Dueholm M.S."/>
            <person name="Nielsen P.H."/>
            <person name="Albertsen M."/>
        </authorList>
    </citation>
    <scope>NUCLEOTIDE SEQUENCE</scope>
    <source>
        <strain evidence="11">Bjer_18-Q3-R1-45_BAT3C.347</strain>
    </source>
</reference>
<evidence type="ECO:0000256" key="7">
    <source>
        <dbReference type="ARBA" id="ARBA00022803"/>
    </source>
</evidence>
<dbReference type="SMART" id="SM00028">
    <property type="entry name" value="TPR"/>
    <property type="match status" value="6"/>
</dbReference>
<feature type="domain" description="O-GlcNAc transferase C-terminal" evidence="10">
    <location>
        <begin position="472"/>
        <end position="655"/>
    </location>
</feature>
<feature type="domain" description="O-GlcNAc transferase C-terminal" evidence="10">
    <location>
        <begin position="242"/>
        <end position="462"/>
    </location>
</feature>
<accession>A0A9D7HKR1</accession>